<dbReference type="Pfam" id="PF22936">
    <property type="entry name" value="Pol_BBD"/>
    <property type="match status" value="1"/>
</dbReference>
<dbReference type="EMBL" id="PEDP01001743">
    <property type="protein sequence ID" value="POS83272.1"/>
    <property type="molecule type" value="Genomic_DNA"/>
</dbReference>
<feature type="compositionally biased region" description="Basic residues" evidence="1">
    <location>
        <begin position="1149"/>
        <end position="1159"/>
    </location>
</feature>
<feature type="domain" description="Retrovirus-related Pol polyprotein from transposon TNT 1-94-like beta-barrel" evidence="3">
    <location>
        <begin position="1190"/>
        <end position="1264"/>
    </location>
</feature>
<evidence type="ECO:0000256" key="1">
    <source>
        <dbReference type="SAM" id="MobiDB-lite"/>
    </source>
</evidence>
<evidence type="ECO:0000259" key="2">
    <source>
        <dbReference type="Pfam" id="PF14214"/>
    </source>
</evidence>
<dbReference type="InterPro" id="IPR025476">
    <property type="entry name" value="Helitron_helicase-like"/>
</dbReference>
<comment type="caution">
    <text evidence="4">The sequence shown here is derived from an EMBL/GenBank/DDBJ whole genome shotgun (WGS) entry which is preliminary data.</text>
</comment>
<dbReference type="InterPro" id="IPR054722">
    <property type="entry name" value="PolX-like_BBD"/>
</dbReference>
<keyword evidence="5" id="KW-1185">Reference proteome</keyword>
<organism evidence="4 5">
    <name type="scientific">Erysiphe pulchra</name>
    <dbReference type="NCBI Taxonomy" id="225359"/>
    <lineage>
        <taxon>Eukaryota</taxon>
        <taxon>Fungi</taxon>
        <taxon>Dikarya</taxon>
        <taxon>Ascomycota</taxon>
        <taxon>Pezizomycotina</taxon>
        <taxon>Leotiomycetes</taxon>
        <taxon>Erysiphales</taxon>
        <taxon>Erysiphaceae</taxon>
        <taxon>Erysiphe</taxon>
    </lineage>
</organism>
<protein>
    <submittedName>
        <fullName evidence="4">Uncharacterized protein</fullName>
    </submittedName>
</protein>
<dbReference type="Proteomes" id="UP000237438">
    <property type="component" value="Unassembled WGS sequence"/>
</dbReference>
<evidence type="ECO:0000259" key="3">
    <source>
        <dbReference type="Pfam" id="PF22936"/>
    </source>
</evidence>
<accession>A0A2S4PMI7</accession>
<dbReference type="PANTHER" id="PTHR45786:SF74">
    <property type="entry name" value="ATP-DEPENDENT DNA HELICASE"/>
    <property type="match status" value="1"/>
</dbReference>
<evidence type="ECO:0000313" key="5">
    <source>
        <dbReference type="Proteomes" id="UP000237438"/>
    </source>
</evidence>
<reference evidence="4 5" key="1">
    <citation type="submission" date="2017-10" db="EMBL/GenBank/DDBJ databases">
        <title>Development of genomic resources for the powdery mildew, Erysiphe pulchra.</title>
        <authorList>
            <person name="Wadl P.A."/>
            <person name="Mack B.M."/>
            <person name="Moore G."/>
            <person name="Beltz S.B."/>
        </authorList>
    </citation>
    <scope>NUCLEOTIDE SEQUENCE [LARGE SCALE GENOMIC DNA]</scope>
    <source>
        <strain evidence="4">Cflorida</strain>
    </source>
</reference>
<dbReference type="Pfam" id="PF14214">
    <property type="entry name" value="Helitron_like_N"/>
    <property type="match status" value="1"/>
</dbReference>
<gene>
    <name evidence="4" type="ORF">EPUL_004396</name>
</gene>
<evidence type="ECO:0000313" key="4">
    <source>
        <dbReference type="EMBL" id="POS83272.1"/>
    </source>
</evidence>
<feature type="domain" description="Helitron helicase-like" evidence="2">
    <location>
        <begin position="532"/>
        <end position="598"/>
    </location>
</feature>
<name>A0A2S4PMI7_9PEZI</name>
<proteinExistence type="predicted"/>
<dbReference type="STRING" id="225359.A0A2S4PMI7"/>
<dbReference type="OrthoDB" id="5366038at2759"/>
<feature type="region of interest" description="Disordered" evidence="1">
    <location>
        <begin position="1149"/>
        <end position="1170"/>
    </location>
</feature>
<sequence length="1331" mass="151856">MYPLGQVEDIYEISDNENNNIVARENQPNFIEVVGEEAVVDDEPVITRKNATLMSAREVLPENVDNIINNLFENNVDQENIDPFESAFCNLDPELNGNDNRPVFVGGIRGQADEDDTNVAREENLAVERRASTRMPYWNMPLPTRRSAPATYYSRYNPNMRTHSLGNRTSICPSCKALHWVQERVHSSSIVNPRFQTCCKEGQVVLDAIPGPPEVLRWLWTSEQREAKEFRCHSRNYNLFAFTSLNYTEDKRLEERGIREGIRSFSIHGQIYHQTGGALNEGAVPSYAQLYFIEPNEANEMRAAASNLNTRLVNEISEVIEQTNPFVSHYRAAHDMLNSTNVEEAQRIILNPQIRLILERGTDRRRFNLPTAEEVAVVIPDVVESDNRDIVLFARNEDGSLSHQFQYINRSHPAYLPFHYVLFYPYGNPGYRWSIPLGASDQRIRANDNHSEESPDENSTGKVSARMYYRYHLFSRLNTITGTENFNTLIYGEMLFQQLCCDMYACVDDAILHWHRQNQDTFRADMYCGAIDALREILSQLQHSQSPNSRPDLIAITFKLKLDGLLNDVKEKNVFGKCIGDSLSIEYQKRGLPHAHLISHLHRDDIPRTVEQIDELVCAQMPINDPELAAFVKTHLTHGPCGPDFPNAPCMRDGKCSKGFPKRWCERTVLAENSYPEYARPNNGVTWGSDRFTFDNRWVVPFNPYLTKKYSAHINVEVAHGIQAIKYLAKYVYKGSDRASLALQGEYDEIALTLQGRYIGPVQAVWRLMGYSTHEERPAVIQLPYHLEGRHRVAFTETMTREQVAVAIQSQSSIFIDWMKYNNANPDGRDLVYCDFPLYYTYNKKRGWQKRKKGQSIGRLPVATPRQGEHFYLRTQLSVKRGARSYRDLYTVNDINYELPSAACRAMGLTFDDSEWVSLFNDVKDTSSASSLRRKFAAAIHDAVVHDPQALWDRFKIPFTDDCVWRMSRLGESLNSPPSDWSDDRLRFDFGLWLLETNLKDLGMNWAAARMSGYRADEYIDTFHSTLQSVNNASEAFNTDNAGANGSVYTINPGLAAAIFILRTQHIDWLATWRETKVYDSENQFTSLQSMMSSLRTTAGNRAQPINMIFAATESSDRDLSPEAFCTRCMCSYKNKDCFKQHPELAPKRKKTEKHRKVKGNGSKVTINSDSDSEDSILVASARANEISTIYDTGASHHFVSQKNFFCDLKSCSKPFKFDQAVGAASLHQRDNAQLKLGNTTFHLHDALYSPNSSCNIISAGRLERLSNIVADFNKSLLIQMRNEQCPKLVAYLTRKNDVYYINPLNTKQTSHSSTRAAPSIARIPRVNAQR</sequence>
<dbReference type="PANTHER" id="PTHR45786">
    <property type="entry name" value="DNA BINDING PROTEIN-LIKE"/>
    <property type="match status" value="1"/>
</dbReference>